<dbReference type="InterPro" id="IPR029058">
    <property type="entry name" value="AB_hydrolase_fold"/>
</dbReference>
<reference evidence="1 2" key="1">
    <citation type="journal article" date="2011" name="Genome Res.">
        <title>Phylogeny-wide analysis of social amoeba genomes highlights ancient origins for complex intercellular communication.</title>
        <authorList>
            <person name="Heidel A.J."/>
            <person name="Lawal H.M."/>
            <person name="Felder M."/>
            <person name="Schilde C."/>
            <person name="Helps N.R."/>
            <person name="Tunggal B."/>
            <person name="Rivero F."/>
            <person name="John U."/>
            <person name="Schleicher M."/>
            <person name="Eichinger L."/>
            <person name="Platzer M."/>
            <person name="Noegel A.A."/>
            <person name="Schaap P."/>
            <person name="Gloeckner G."/>
        </authorList>
    </citation>
    <scope>NUCLEOTIDE SEQUENCE [LARGE SCALE GENOMIC DNA]</scope>
    <source>
        <strain evidence="2">ATCC 26659 / Pp 5 / PN500</strain>
    </source>
</reference>
<protein>
    <recommendedName>
        <fullName evidence="3">Peptidase S9 prolyl oligopeptidase catalytic domain-containing protein</fullName>
    </recommendedName>
</protein>
<accession>D3B9W4</accession>
<organism evidence="1 2">
    <name type="scientific">Heterostelium pallidum (strain ATCC 26659 / Pp 5 / PN500)</name>
    <name type="common">Cellular slime mold</name>
    <name type="synonym">Polysphondylium pallidum</name>
    <dbReference type="NCBI Taxonomy" id="670386"/>
    <lineage>
        <taxon>Eukaryota</taxon>
        <taxon>Amoebozoa</taxon>
        <taxon>Evosea</taxon>
        <taxon>Eumycetozoa</taxon>
        <taxon>Dictyostelia</taxon>
        <taxon>Acytosteliales</taxon>
        <taxon>Acytosteliaceae</taxon>
        <taxon>Heterostelium</taxon>
    </lineage>
</organism>
<dbReference type="AlphaFoldDB" id="D3B9W4"/>
<dbReference type="PANTHER" id="PTHR42972:SF11">
    <property type="entry name" value="PEPTIDASE S9 PROLYL OLIGOPEPTIDASE CATALYTIC DOMAIN-CONTAINING PROTEIN"/>
    <property type="match status" value="1"/>
</dbReference>
<dbReference type="GeneID" id="31360819"/>
<dbReference type="Gene3D" id="3.40.50.1820">
    <property type="entry name" value="alpha/beta hydrolase"/>
    <property type="match status" value="1"/>
</dbReference>
<dbReference type="GO" id="GO:0006508">
    <property type="term" value="P:proteolysis"/>
    <property type="evidence" value="ECO:0007669"/>
    <property type="project" value="InterPro"/>
</dbReference>
<gene>
    <name evidence="1" type="ORF">PPL_05334</name>
</gene>
<sequence length="583" mass="65192">MWILFPTGRRSWGYDWQSASRLNIFSALASLASQLPGVPTQLKSAYEIDPTKLLVTGHSMGSYGCFSFTSHFGDLALGSACAAGFAKLEEYIYYNTRPSFERLDPVLKGLFMASIAESDADLYSSSMVGIPLLVRYGQNDTVVSPWHSRRMARLVSENSGDPNAVMISEVPNQGHWFSFMLDDPLMSQFYSNISSARHMLPAIPEDLIIVTNNPASSGSRANILILQTLIPSRVARISIKQLNDSVDGLVWRLSTQNVRRFGFTKSPDRPLPNKIIIDKMVFDTTFLPEQHYFRTKKGSLQSWVATGDNGWTTKERSAATYGPMRQIFEKQFTIIYGTMDESLTSQMQWSAIWISNYFNTYGRGSPSIYSDQEFQPTTTTGDCSQSTAAANYILIGNSNQNLFVEKYQEYMPLKFGDNNSFSIGEYQFEGNLGIGITFLSPNQCGDGLFLVVAGTDSQGLSNALHTVPQRSGVTAPDFLIVSDDWRSSGLSSTIATGLVYCKLGVIISHDDQSSITLLSGETMTQQQIYLKAIECTPTCTNSYYILQRQCQMYQCNRTWFKVTFCIAFFGIRYEIKRNSDIQQ</sequence>
<name>D3B9W4_HETP5</name>
<dbReference type="EMBL" id="ADBJ01000025">
    <property type="protein sequence ID" value="EFA81351.1"/>
    <property type="molecule type" value="Genomic_DNA"/>
</dbReference>
<dbReference type="InParanoid" id="D3B9W4"/>
<dbReference type="SUPFAM" id="SSF53474">
    <property type="entry name" value="alpha/beta-Hydrolases"/>
    <property type="match status" value="1"/>
</dbReference>
<dbReference type="STRING" id="670386.D3B9W4"/>
<keyword evidence="2" id="KW-1185">Reference proteome</keyword>
<comment type="caution">
    <text evidence="1">The sequence shown here is derived from an EMBL/GenBank/DDBJ whole genome shotgun (WGS) entry which is preliminary data.</text>
</comment>
<dbReference type="GO" id="GO:0008236">
    <property type="term" value="F:serine-type peptidase activity"/>
    <property type="evidence" value="ECO:0007669"/>
    <property type="project" value="InterPro"/>
</dbReference>
<evidence type="ECO:0008006" key="3">
    <source>
        <dbReference type="Google" id="ProtNLM"/>
    </source>
</evidence>
<dbReference type="RefSeq" id="XP_020433469.1">
    <property type="nucleotide sequence ID" value="XM_020576220.1"/>
</dbReference>
<dbReference type="OMA" id="WISNKAD"/>
<proteinExistence type="predicted"/>
<dbReference type="PANTHER" id="PTHR42972">
    <property type="entry name" value="TOL-PAL SYSTEM PROTEIN TOLB"/>
    <property type="match status" value="1"/>
</dbReference>
<dbReference type="Proteomes" id="UP000001396">
    <property type="component" value="Unassembled WGS sequence"/>
</dbReference>
<evidence type="ECO:0000313" key="1">
    <source>
        <dbReference type="EMBL" id="EFA81351.1"/>
    </source>
</evidence>
<evidence type="ECO:0000313" key="2">
    <source>
        <dbReference type="Proteomes" id="UP000001396"/>
    </source>
</evidence>